<proteinExistence type="predicted"/>
<accession>A0A3M0CDW1</accession>
<keyword evidence="2" id="KW-1185">Reference proteome</keyword>
<dbReference type="OrthoDB" id="9888736at2"/>
<dbReference type="InParanoid" id="A0A3M0CDW1"/>
<protein>
    <submittedName>
        <fullName evidence="1">Uncharacterized protein</fullName>
    </submittedName>
</protein>
<dbReference type="AlphaFoldDB" id="A0A3M0CDW1"/>
<dbReference type="RefSeq" id="WP_121938763.1">
    <property type="nucleotide sequence ID" value="NZ_REFR01000011.1"/>
</dbReference>
<gene>
    <name evidence="1" type="ORF">BXY39_2106</name>
</gene>
<comment type="caution">
    <text evidence="1">The sequence shown here is derived from an EMBL/GenBank/DDBJ whole genome shotgun (WGS) entry which is preliminary data.</text>
</comment>
<reference evidence="1 2" key="1">
    <citation type="submission" date="2018-10" db="EMBL/GenBank/DDBJ databases">
        <title>Genomic Encyclopedia of Archaeal and Bacterial Type Strains, Phase II (KMG-II): from individual species to whole genera.</title>
        <authorList>
            <person name="Goeker M."/>
        </authorList>
    </citation>
    <scope>NUCLEOTIDE SEQUENCE [LARGE SCALE GENOMIC DNA]</scope>
    <source>
        <strain evidence="1 2">DSM 25217</strain>
    </source>
</reference>
<dbReference type="EMBL" id="REFR01000011">
    <property type="protein sequence ID" value="RMB08011.1"/>
    <property type="molecule type" value="Genomic_DNA"/>
</dbReference>
<sequence>MSNDNPLIPILENLFLTPSSEFYISTVLYNPDGTSADPLTAAEIDVGTMDGDGVEIGVVLKQVVIKGLSNTQVKFDTDNKPEITVDGDQVTFHAKLPNTQAGYERPQSVPDQVEMASELDIALNGTAMPPGTLSGTIRTVADITGVFTATQKDSHDPQTVQIQMNKLVISPATADGNITITVDLNTVFKGVINTILNTPENLDKMVAALNTELAKPETLQKLSDALTDQARKALAGIEMAVPA</sequence>
<organism evidence="1 2">
    <name type="scientific">Eilatimonas milleporae</name>
    <dbReference type="NCBI Taxonomy" id="911205"/>
    <lineage>
        <taxon>Bacteria</taxon>
        <taxon>Pseudomonadati</taxon>
        <taxon>Pseudomonadota</taxon>
        <taxon>Alphaproteobacteria</taxon>
        <taxon>Kordiimonadales</taxon>
        <taxon>Kordiimonadaceae</taxon>
        <taxon>Eilatimonas</taxon>
    </lineage>
</organism>
<name>A0A3M0CDW1_9PROT</name>
<evidence type="ECO:0000313" key="2">
    <source>
        <dbReference type="Proteomes" id="UP000271227"/>
    </source>
</evidence>
<dbReference type="Proteomes" id="UP000271227">
    <property type="component" value="Unassembled WGS sequence"/>
</dbReference>
<evidence type="ECO:0000313" key="1">
    <source>
        <dbReference type="EMBL" id="RMB08011.1"/>
    </source>
</evidence>